<organism evidence="2 3">
    <name type="scientific">Roseivirga pacifica</name>
    <dbReference type="NCBI Taxonomy" id="1267423"/>
    <lineage>
        <taxon>Bacteria</taxon>
        <taxon>Pseudomonadati</taxon>
        <taxon>Bacteroidota</taxon>
        <taxon>Cytophagia</taxon>
        <taxon>Cytophagales</taxon>
        <taxon>Roseivirgaceae</taxon>
        <taxon>Roseivirga</taxon>
    </lineage>
</organism>
<keyword evidence="1" id="KW-0472">Membrane</keyword>
<keyword evidence="3" id="KW-1185">Reference proteome</keyword>
<keyword evidence="1" id="KW-0812">Transmembrane</keyword>
<dbReference type="Proteomes" id="UP000199437">
    <property type="component" value="Unassembled WGS sequence"/>
</dbReference>
<keyword evidence="1" id="KW-1133">Transmembrane helix</keyword>
<feature type="transmembrane region" description="Helical" evidence="1">
    <location>
        <begin position="12"/>
        <end position="30"/>
    </location>
</feature>
<dbReference type="STRING" id="1267423.SAMN05216290_0023"/>
<name>A0A1I0M552_9BACT</name>
<dbReference type="OrthoDB" id="979922at2"/>
<protein>
    <submittedName>
        <fullName evidence="2">Uncharacterized protein</fullName>
    </submittedName>
</protein>
<dbReference type="GeneID" id="99984788"/>
<sequence>MKKESRFGKLRYFFAELLILIIGITASFALNEYRLGNQEQRQEDEMLKSFSKNLEVDSLRLSSSIKVLEKQIEFAEKLLLSEQGVYTDSLVIFALSQLTYAPFDSNDITYQQMRSTGTSHLITNDSLATEIVGLYENGFEIVTLWSEIDGEHVRQNLIPFVEEHFPFEKNLNYTIADAATRKAFVKAAQSDQFSHLVQFGESYKVSTKASYEEVLEDIRLVLAMINAQLEN</sequence>
<gene>
    <name evidence="2" type="ORF">SAMN05216290_0023</name>
</gene>
<proteinExistence type="predicted"/>
<dbReference type="RefSeq" id="WP_090256337.1">
    <property type="nucleotide sequence ID" value="NZ_FOIR01000001.1"/>
</dbReference>
<dbReference type="AlphaFoldDB" id="A0A1I0M552"/>
<evidence type="ECO:0000313" key="2">
    <source>
        <dbReference type="EMBL" id="SEV82856.1"/>
    </source>
</evidence>
<evidence type="ECO:0000313" key="3">
    <source>
        <dbReference type="Proteomes" id="UP000199437"/>
    </source>
</evidence>
<reference evidence="3" key="1">
    <citation type="submission" date="2016-10" db="EMBL/GenBank/DDBJ databases">
        <authorList>
            <person name="Varghese N."/>
            <person name="Submissions S."/>
        </authorList>
    </citation>
    <scope>NUCLEOTIDE SEQUENCE [LARGE SCALE GENOMIC DNA]</scope>
    <source>
        <strain evidence="3">CGMCC 1.12402</strain>
    </source>
</reference>
<evidence type="ECO:0000256" key="1">
    <source>
        <dbReference type="SAM" id="Phobius"/>
    </source>
</evidence>
<accession>A0A1I0M552</accession>
<dbReference type="EMBL" id="FOIR01000001">
    <property type="protein sequence ID" value="SEV82856.1"/>
    <property type="molecule type" value="Genomic_DNA"/>
</dbReference>